<dbReference type="InterPro" id="IPR042404">
    <property type="entry name" value="KATNBL1"/>
</dbReference>
<keyword evidence="3" id="KW-0206">Cytoskeleton</keyword>
<dbReference type="AlphaFoldDB" id="A0A3P8UTN3"/>
<accession>A0A3P8UTN3</accession>
<dbReference type="GO" id="GO:0005730">
    <property type="term" value="C:nucleolus"/>
    <property type="evidence" value="ECO:0007669"/>
    <property type="project" value="TreeGrafter"/>
</dbReference>
<dbReference type="GO" id="GO:0005856">
    <property type="term" value="C:cytoskeleton"/>
    <property type="evidence" value="ECO:0007669"/>
    <property type="project" value="UniProtKB-SubCell"/>
</dbReference>
<evidence type="ECO:0000256" key="1">
    <source>
        <dbReference type="ARBA" id="ARBA00004245"/>
    </source>
</evidence>
<evidence type="ECO:0000313" key="6">
    <source>
        <dbReference type="Proteomes" id="UP000265120"/>
    </source>
</evidence>
<evidence type="ECO:0000313" key="5">
    <source>
        <dbReference type="Ensembl" id="ENSCSEP00000005742.1"/>
    </source>
</evidence>
<name>A0A3P8UTN3_CYNSE</name>
<keyword evidence="6" id="KW-1185">Reference proteome</keyword>
<dbReference type="GeneTree" id="ENSGT00390000012351"/>
<feature type="domain" description="Katanin p80 subunit C-terminal" evidence="4">
    <location>
        <begin position="203"/>
        <end position="356"/>
    </location>
</feature>
<reference evidence="5" key="2">
    <citation type="submission" date="2025-08" db="UniProtKB">
        <authorList>
            <consortium name="Ensembl"/>
        </authorList>
    </citation>
    <scope>IDENTIFICATION</scope>
</reference>
<dbReference type="Ensembl" id="ENSCSET00000005805.1">
    <property type="protein sequence ID" value="ENSCSEP00000005742.1"/>
    <property type="gene ID" value="ENSCSEG00000003710.1"/>
</dbReference>
<keyword evidence="2" id="KW-0963">Cytoplasm</keyword>
<evidence type="ECO:0000256" key="3">
    <source>
        <dbReference type="ARBA" id="ARBA00023212"/>
    </source>
</evidence>
<protein>
    <submittedName>
        <fullName evidence="5">Katanin p80 subunit B-like 1</fullName>
    </submittedName>
</protein>
<dbReference type="Proteomes" id="UP000265120">
    <property type="component" value="Chromosome 7"/>
</dbReference>
<reference evidence="5" key="3">
    <citation type="submission" date="2025-09" db="UniProtKB">
        <authorList>
            <consortium name="Ensembl"/>
        </authorList>
    </citation>
    <scope>IDENTIFICATION</scope>
</reference>
<organism evidence="5 6">
    <name type="scientific">Cynoglossus semilaevis</name>
    <name type="common">Tongue sole</name>
    <dbReference type="NCBI Taxonomy" id="244447"/>
    <lineage>
        <taxon>Eukaryota</taxon>
        <taxon>Metazoa</taxon>
        <taxon>Chordata</taxon>
        <taxon>Craniata</taxon>
        <taxon>Vertebrata</taxon>
        <taxon>Euteleostomi</taxon>
        <taxon>Actinopterygii</taxon>
        <taxon>Neopterygii</taxon>
        <taxon>Teleostei</taxon>
        <taxon>Neoteleostei</taxon>
        <taxon>Acanthomorphata</taxon>
        <taxon>Carangaria</taxon>
        <taxon>Pleuronectiformes</taxon>
        <taxon>Pleuronectoidei</taxon>
        <taxon>Cynoglossidae</taxon>
        <taxon>Cynoglossinae</taxon>
        <taxon>Cynoglossus</taxon>
    </lineage>
</organism>
<dbReference type="PANTHER" id="PTHR14682:SF1">
    <property type="entry name" value="KATNB1-LIKE PROTEIN 1"/>
    <property type="match status" value="1"/>
</dbReference>
<proteinExistence type="predicted"/>
<dbReference type="PANTHER" id="PTHR14682">
    <property type="entry name" value="KATNB1-LIKE PROTEIN 1"/>
    <property type="match status" value="1"/>
</dbReference>
<reference evidence="5 6" key="1">
    <citation type="journal article" date="2014" name="Nat. Genet.">
        <title>Whole-genome sequence of a flatfish provides insights into ZW sex chromosome evolution and adaptation to a benthic lifestyle.</title>
        <authorList>
            <person name="Chen S."/>
            <person name="Zhang G."/>
            <person name="Shao C."/>
            <person name="Huang Q."/>
            <person name="Liu G."/>
            <person name="Zhang P."/>
            <person name="Song W."/>
            <person name="An N."/>
            <person name="Chalopin D."/>
            <person name="Volff J.N."/>
            <person name="Hong Y."/>
            <person name="Li Q."/>
            <person name="Sha Z."/>
            <person name="Zhou H."/>
            <person name="Xie M."/>
            <person name="Yu Q."/>
            <person name="Liu Y."/>
            <person name="Xiang H."/>
            <person name="Wang N."/>
            <person name="Wu K."/>
            <person name="Yang C."/>
            <person name="Zhou Q."/>
            <person name="Liao X."/>
            <person name="Yang L."/>
            <person name="Hu Q."/>
            <person name="Zhang J."/>
            <person name="Meng L."/>
            <person name="Jin L."/>
            <person name="Tian Y."/>
            <person name="Lian J."/>
            <person name="Yang J."/>
            <person name="Miao G."/>
            <person name="Liu S."/>
            <person name="Liang Z."/>
            <person name="Yan F."/>
            <person name="Li Y."/>
            <person name="Sun B."/>
            <person name="Zhang H."/>
            <person name="Zhang J."/>
            <person name="Zhu Y."/>
            <person name="Du M."/>
            <person name="Zhao Y."/>
            <person name="Schartl M."/>
            <person name="Tang Q."/>
            <person name="Wang J."/>
        </authorList>
    </citation>
    <scope>NUCLEOTIDE SEQUENCE</scope>
</reference>
<comment type="subcellular location">
    <subcellularLocation>
        <location evidence="1">Cytoplasm</location>
        <location evidence="1">Cytoskeleton</location>
    </subcellularLocation>
</comment>
<dbReference type="Pfam" id="PF13925">
    <property type="entry name" value="Katanin_con80"/>
    <property type="match status" value="1"/>
</dbReference>
<dbReference type="GO" id="GO:0008017">
    <property type="term" value="F:microtubule binding"/>
    <property type="evidence" value="ECO:0007669"/>
    <property type="project" value="InterPro"/>
</dbReference>
<dbReference type="InParanoid" id="A0A3P8UTN3"/>
<evidence type="ECO:0000256" key="2">
    <source>
        <dbReference type="ARBA" id="ARBA00022490"/>
    </source>
</evidence>
<evidence type="ECO:0000259" key="4">
    <source>
        <dbReference type="Pfam" id="PF13925"/>
    </source>
</evidence>
<sequence>MMIFHSVTIACNMECCVHFLYSVYALNPSSNSSLTACAPRIAPFSHWTFKPTCHTFCLHLIYRFIHFQLSKTKTAFCISKILFFLFCFVFSKTKTAFCMSKILFFFSSFSSHDRLQVHHVPCSPNTAKRLSSCKRKGCPPVGVGSKLHRRSSDVGRACVPGMANKENELTCSEDVRGLAVNPTGAIKMAGASSKYGDITELSKDHEAMTQILFGRNLRLKVAQTLWQRNASELVAYLVRIQDTGVMLNLLPVLTKNLLTEAPCLSLGCCVDLLPQVKVILTGRYEEHILVALRWVQSVIKNWWPELSKNDKRLRDSCSEDRNVEVMRQRLKDLWKEGPRLCLIPGSTGELAKAIEVHVSQLP</sequence>
<dbReference type="STRING" id="244447.ENSCSEP00000005742"/>
<dbReference type="InterPro" id="IPR028021">
    <property type="entry name" value="Katanin_C-terminal"/>
</dbReference>